<feature type="region of interest" description="Disordered" evidence="1">
    <location>
        <begin position="1"/>
        <end position="48"/>
    </location>
</feature>
<feature type="compositionally biased region" description="Polar residues" evidence="1">
    <location>
        <begin position="36"/>
        <end position="48"/>
    </location>
</feature>
<evidence type="ECO:0000313" key="2">
    <source>
        <dbReference type="EMBL" id="SIR70755.1"/>
    </source>
</evidence>
<protein>
    <submittedName>
        <fullName evidence="2">Uncharacterized protein</fullName>
    </submittedName>
</protein>
<accession>A0A1N7D503</accession>
<proteinExistence type="predicted"/>
<gene>
    <name evidence="2" type="ORF">SAMN05421809_2053</name>
</gene>
<keyword evidence="3" id="KW-1185">Reference proteome</keyword>
<dbReference type="EMBL" id="FTNP01000002">
    <property type="protein sequence ID" value="SIR70755.1"/>
    <property type="molecule type" value="Genomic_DNA"/>
</dbReference>
<reference evidence="2 3" key="1">
    <citation type="submission" date="2017-01" db="EMBL/GenBank/DDBJ databases">
        <authorList>
            <person name="Mah S.A."/>
            <person name="Swanson W.J."/>
            <person name="Moy G.W."/>
            <person name="Vacquier V.D."/>
        </authorList>
    </citation>
    <scope>NUCLEOTIDE SEQUENCE [LARGE SCALE GENOMIC DNA]</scope>
    <source>
        <strain evidence="2 3">CGMCC 1.8909</strain>
    </source>
</reference>
<name>A0A1N7D503_9EURY</name>
<organism evidence="2 3">
    <name type="scientific">Natronorubrum daqingense</name>
    <dbReference type="NCBI Taxonomy" id="588898"/>
    <lineage>
        <taxon>Archaea</taxon>
        <taxon>Methanobacteriati</taxon>
        <taxon>Methanobacteriota</taxon>
        <taxon>Stenosarchaea group</taxon>
        <taxon>Halobacteria</taxon>
        <taxon>Halobacteriales</taxon>
        <taxon>Natrialbaceae</taxon>
        <taxon>Natronorubrum</taxon>
    </lineage>
</organism>
<evidence type="ECO:0000256" key="1">
    <source>
        <dbReference type="SAM" id="MobiDB-lite"/>
    </source>
</evidence>
<sequence>MIRSETPLLDGFGENAGDGVTIAHGQSARGERSKCSSEQLGGSKNGRSIHSLLSYHDTFR</sequence>
<dbReference type="Proteomes" id="UP000185687">
    <property type="component" value="Unassembled WGS sequence"/>
</dbReference>
<dbReference type="AlphaFoldDB" id="A0A1N7D503"/>
<evidence type="ECO:0000313" key="3">
    <source>
        <dbReference type="Proteomes" id="UP000185687"/>
    </source>
</evidence>